<evidence type="ECO:0000313" key="2">
    <source>
        <dbReference type="EMBL" id="CAA9344042.1"/>
    </source>
</evidence>
<feature type="non-terminal residue" evidence="2">
    <location>
        <position position="82"/>
    </location>
</feature>
<organism evidence="2">
    <name type="scientific">uncultured Gemmatimonadaceae bacterium</name>
    <dbReference type="NCBI Taxonomy" id="246130"/>
    <lineage>
        <taxon>Bacteria</taxon>
        <taxon>Pseudomonadati</taxon>
        <taxon>Gemmatimonadota</taxon>
        <taxon>Gemmatimonadia</taxon>
        <taxon>Gemmatimonadales</taxon>
        <taxon>Gemmatimonadaceae</taxon>
        <taxon>environmental samples</taxon>
    </lineage>
</organism>
<dbReference type="EMBL" id="CADCTU010000680">
    <property type="protein sequence ID" value="CAA9344042.1"/>
    <property type="molecule type" value="Genomic_DNA"/>
</dbReference>
<feature type="non-terminal residue" evidence="2">
    <location>
        <position position="1"/>
    </location>
</feature>
<evidence type="ECO:0000256" key="1">
    <source>
        <dbReference type="SAM" id="MobiDB-lite"/>
    </source>
</evidence>
<protein>
    <submittedName>
        <fullName evidence="2">Uncharacterized protein</fullName>
    </submittedName>
</protein>
<gene>
    <name evidence="2" type="ORF">AVDCRST_MAG11-3113</name>
</gene>
<reference evidence="2" key="1">
    <citation type="submission" date="2020-02" db="EMBL/GenBank/DDBJ databases">
        <authorList>
            <person name="Meier V. D."/>
        </authorList>
    </citation>
    <scope>NUCLEOTIDE SEQUENCE</scope>
    <source>
        <strain evidence="2">AVDCRST_MAG11</strain>
    </source>
</reference>
<accession>A0A6J4LWS9</accession>
<dbReference type="AlphaFoldDB" id="A0A6J4LWS9"/>
<sequence length="82" mass="9936">VLPPHHPPFRPHPQRPWLRPPGADRPRRARLGPRPLRPRARRRAGGAHRRRPRDRRRRDRRRPVRPHRRARGAARAPRTRRV</sequence>
<feature type="compositionally biased region" description="Basic residues" evidence="1">
    <location>
        <begin position="27"/>
        <end position="82"/>
    </location>
</feature>
<proteinExistence type="predicted"/>
<feature type="region of interest" description="Disordered" evidence="1">
    <location>
        <begin position="1"/>
        <end position="82"/>
    </location>
</feature>
<name>A0A6J4LWS9_9BACT</name>